<evidence type="ECO:0000256" key="1">
    <source>
        <dbReference type="ARBA" id="ARBA00004236"/>
    </source>
</evidence>
<comment type="caution">
    <text evidence="11">The sequence shown here is derived from an EMBL/GenBank/DDBJ whole genome shotgun (WGS) entry which is preliminary data.</text>
</comment>
<dbReference type="SMART" id="SM00382">
    <property type="entry name" value="AAA"/>
    <property type="match status" value="1"/>
</dbReference>
<dbReference type="Proteomes" id="UP000265882">
    <property type="component" value="Unassembled WGS sequence"/>
</dbReference>
<keyword evidence="4" id="KW-0536">Nodulation</keyword>
<dbReference type="GO" id="GO:0005524">
    <property type="term" value="F:ATP binding"/>
    <property type="evidence" value="ECO:0007669"/>
    <property type="project" value="UniProtKB-KW"/>
</dbReference>
<keyword evidence="3" id="KW-0813">Transport</keyword>
<comment type="subcellular location">
    <subcellularLocation>
        <location evidence="1">Cell membrane</location>
    </subcellularLocation>
</comment>
<evidence type="ECO:0000259" key="10">
    <source>
        <dbReference type="PROSITE" id="PS50893"/>
    </source>
</evidence>
<dbReference type="InterPro" id="IPR017871">
    <property type="entry name" value="ABC_transporter-like_CS"/>
</dbReference>
<dbReference type="AlphaFoldDB" id="A0A3A4NZ76"/>
<comment type="similarity">
    <text evidence="2">Belongs to the ABC transporter superfamily.</text>
</comment>
<dbReference type="PROSITE" id="PS50893">
    <property type="entry name" value="ABC_TRANSPORTER_2"/>
    <property type="match status" value="1"/>
</dbReference>
<keyword evidence="6" id="KW-0547">Nucleotide-binding</keyword>
<dbReference type="FunFam" id="3.40.50.300:FF:000589">
    <property type="entry name" value="ABC transporter, ATP-binding subunit"/>
    <property type="match status" value="1"/>
</dbReference>
<dbReference type="InterPro" id="IPR027417">
    <property type="entry name" value="P-loop_NTPase"/>
</dbReference>
<evidence type="ECO:0000256" key="8">
    <source>
        <dbReference type="ARBA" id="ARBA00022967"/>
    </source>
</evidence>
<dbReference type="Pfam" id="PF00005">
    <property type="entry name" value="ABC_tran"/>
    <property type="match status" value="1"/>
</dbReference>
<evidence type="ECO:0000256" key="5">
    <source>
        <dbReference type="ARBA" id="ARBA00022475"/>
    </source>
</evidence>
<keyword evidence="9" id="KW-0472">Membrane</keyword>
<evidence type="ECO:0000256" key="9">
    <source>
        <dbReference type="ARBA" id="ARBA00023136"/>
    </source>
</evidence>
<feature type="domain" description="ABC transporter" evidence="10">
    <location>
        <begin position="6"/>
        <end position="231"/>
    </location>
</feature>
<dbReference type="PROSITE" id="PS00211">
    <property type="entry name" value="ABC_TRANSPORTER_1"/>
    <property type="match status" value="1"/>
</dbReference>
<protein>
    <submittedName>
        <fullName evidence="11">ABC transporter ATP-binding protein</fullName>
    </submittedName>
</protein>
<sequence>MSEYALTVENLRKFYGNICAVDGISFSIQRGTIFCLVGPNGAGKTTTMEMIEGLKEPDSGEIRLLGMQIPQEIDRVKQLIGVQLQTTGLFERLKVKEIVDLFRSFYAHPVPAEQVLEAVSLRTKEDQFVTALSGGQQQRLALALALVNDPEIVFLDEPTAGLDPQARHEVWRLIESIKDRGKTIFFTTHYMDEAEKLSDEVAIIDNGKIIAIDAPRELVAGLNKEHVIQFTVEPGVSGEIFSQLHKVGAVSMANGNVVLYTADVKECLIELLNLSQQKGLDIRDMQFRSPSLEDVFLELTGKMLRE</sequence>
<keyword evidence="8" id="KW-1278">Translocase</keyword>
<name>A0A3A4NZ76_ABYX5</name>
<evidence type="ECO:0000256" key="7">
    <source>
        <dbReference type="ARBA" id="ARBA00022840"/>
    </source>
</evidence>
<keyword evidence="7 11" id="KW-0067">ATP-binding</keyword>
<evidence type="ECO:0000256" key="6">
    <source>
        <dbReference type="ARBA" id="ARBA00022741"/>
    </source>
</evidence>
<proteinExistence type="inferred from homology"/>
<dbReference type="SUPFAM" id="SSF52540">
    <property type="entry name" value="P-loop containing nucleoside triphosphate hydrolases"/>
    <property type="match status" value="1"/>
</dbReference>
<dbReference type="CDD" id="cd03230">
    <property type="entry name" value="ABC_DR_subfamily_A"/>
    <property type="match status" value="1"/>
</dbReference>
<dbReference type="PANTHER" id="PTHR42711">
    <property type="entry name" value="ABC TRANSPORTER ATP-BINDING PROTEIN"/>
    <property type="match status" value="1"/>
</dbReference>
<dbReference type="GO" id="GO:0005886">
    <property type="term" value="C:plasma membrane"/>
    <property type="evidence" value="ECO:0007669"/>
    <property type="project" value="UniProtKB-SubCell"/>
</dbReference>
<gene>
    <name evidence="11" type="ORF">C4520_05390</name>
</gene>
<dbReference type="InterPro" id="IPR003593">
    <property type="entry name" value="AAA+_ATPase"/>
</dbReference>
<dbReference type="EMBL" id="QZKU01000042">
    <property type="protein sequence ID" value="RJP23875.1"/>
    <property type="molecule type" value="Genomic_DNA"/>
</dbReference>
<evidence type="ECO:0000256" key="4">
    <source>
        <dbReference type="ARBA" id="ARBA00022458"/>
    </source>
</evidence>
<evidence type="ECO:0000313" key="11">
    <source>
        <dbReference type="EMBL" id="RJP23875.1"/>
    </source>
</evidence>
<reference evidence="11 12" key="1">
    <citation type="journal article" date="2017" name="ISME J.">
        <title>Energy and carbon metabolisms in a deep terrestrial subsurface fluid microbial community.</title>
        <authorList>
            <person name="Momper L."/>
            <person name="Jungbluth S.P."/>
            <person name="Lee M.D."/>
            <person name="Amend J.P."/>
        </authorList>
    </citation>
    <scope>NUCLEOTIDE SEQUENCE [LARGE SCALE GENOMIC DNA]</scope>
    <source>
        <strain evidence="11">SURF_5</strain>
    </source>
</reference>
<dbReference type="PANTHER" id="PTHR42711:SF5">
    <property type="entry name" value="ABC TRANSPORTER ATP-BINDING PROTEIN NATA"/>
    <property type="match status" value="1"/>
</dbReference>
<dbReference type="InterPro" id="IPR003439">
    <property type="entry name" value="ABC_transporter-like_ATP-bd"/>
</dbReference>
<dbReference type="GO" id="GO:0016887">
    <property type="term" value="F:ATP hydrolysis activity"/>
    <property type="evidence" value="ECO:0007669"/>
    <property type="project" value="InterPro"/>
</dbReference>
<evidence type="ECO:0000256" key="2">
    <source>
        <dbReference type="ARBA" id="ARBA00005417"/>
    </source>
</evidence>
<keyword evidence="5" id="KW-1003">Cell membrane</keyword>
<organism evidence="11 12">
    <name type="scientific">Abyssobacteria bacterium (strain SURF_5)</name>
    <dbReference type="NCBI Taxonomy" id="2093360"/>
    <lineage>
        <taxon>Bacteria</taxon>
        <taxon>Pseudomonadati</taxon>
        <taxon>Candidatus Hydrogenedentota</taxon>
        <taxon>Candidatus Abyssobacteria</taxon>
    </lineage>
</organism>
<dbReference type="InterPro" id="IPR050763">
    <property type="entry name" value="ABC_transporter_ATP-binding"/>
</dbReference>
<accession>A0A3A4NZ76</accession>
<evidence type="ECO:0000256" key="3">
    <source>
        <dbReference type="ARBA" id="ARBA00022448"/>
    </source>
</evidence>
<dbReference type="Gene3D" id="3.40.50.300">
    <property type="entry name" value="P-loop containing nucleotide triphosphate hydrolases"/>
    <property type="match status" value="1"/>
</dbReference>
<evidence type="ECO:0000313" key="12">
    <source>
        <dbReference type="Proteomes" id="UP000265882"/>
    </source>
</evidence>